<evidence type="ECO:0000313" key="2">
    <source>
        <dbReference type="EMBL" id="NHQ84870.1"/>
    </source>
</evidence>
<protein>
    <recommendedName>
        <fullName evidence="4">ParB/Sulfiredoxin domain-containing protein</fullName>
    </recommendedName>
</protein>
<organism evidence="2 3">
    <name type="scientific">Iodobacter violaceini</name>
    <dbReference type="NCBI Taxonomy" id="3044271"/>
    <lineage>
        <taxon>Bacteria</taxon>
        <taxon>Pseudomonadati</taxon>
        <taxon>Pseudomonadota</taxon>
        <taxon>Betaproteobacteria</taxon>
        <taxon>Neisseriales</taxon>
        <taxon>Chitinibacteraceae</taxon>
        <taxon>Iodobacter</taxon>
    </lineage>
</organism>
<gene>
    <name evidence="2" type="ORF">HA050_01930</name>
</gene>
<reference evidence="2 3" key="1">
    <citation type="submission" date="2020-03" db="EMBL/GenBank/DDBJ databases">
        <title>Draft genome sequence of environmentally isolated violet-colored cultures.</title>
        <authorList>
            <person name="Wilson H.S."/>
        </authorList>
    </citation>
    <scope>NUCLEOTIDE SEQUENCE [LARGE SCALE GENOMIC DNA]</scope>
    <source>
        <strain evidence="2 3">HSC-16F04</strain>
    </source>
</reference>
<feature type="compositionally biased region" description="Basic and acidic residues" evidence="1">
    <location>
        <begin position="282"/>
        <end position="303"/>
    </location>
</feature>
<evidence type="ECO:0008006" key="4">
    <source>
        <dbReference type="Google" id="ProtNLM"/>
    </source>
</evidence>
<dbReference type="Proteomes" id="UP000712570">
    <property type="component" value="Unassembled WGS sequence"/>
</dbReference>
<keyword evidence="3" id="KW-1185">Reference proteome</keyword>
<accession>A0ABX0KRF1</accession>
<name>A0ABX0KRF1_9NEIS</name>
<feature type="region of interest" description="Disordered" evidence="1">
    <location>
        <begin position="279"/>
        <end position="354"/>
    </location>
</feature>
<comment type="caution">
    <text evidence="2">The sequence shown here is derived from an EMBL/GenBank/DDBJ whole genome shotgun (WGS) entry which is preliminary data.</text>
</comment>
<proteinExistence type="predicted"/>
<dbReference type="EMBL" id="JAAOLX010000001">
    <property type="protein sequence ID" value="NHQ84870.1"/>
    <property type="molecule type" value="Genomic_DNA"/>
</dbReference>
<evidence type="ECO:0000256" key="1">
    <source>
        <dbReference type="SAM" id="MobiDB-lite"/>
    </source>
</evidence>
<dbReference type="RefSeq" id="WP_166821361.1">
    <property type="nucleotide sequence ID" value="NZ_JAAOLX010000001.1"/>
</dbReference>
<evidence type="ECO:0000313" key="3">
    <source>
        <dbReference type="Proteomes" id="UP000712570"/>
    </source>
</evidence>
<sequence length="504" mass="58409">MNDIRQLSINKLLLDLENPRFPSEVNNQRAAINLMLKLQEEKIIRLAKDISINGIDPSENLIVYESPDEPGFYIVAEGNRRTTALKLIAQPDLSENNRIRKIFAQIKEKTIISLSKVSSVIVKDESYVHWVNLKHTGDNKGVGRERWTTPEADRYRAKHGKISYQSQLYAFMMSQEDEYKEIIQNKKFVYATNLSRLFGDKKTMSRFGLTSLDGSLYCSIPYITFIENFKKILNVMTDINLERKKPDFSVNRIYTTEDREVFLNELEIIENPELLPNAWRLNDPDAKEKATKSNTNENKKDEIEKDEIEKDEIEKDEIEKDETKKTENGSQEKKEDESVTNSDENIINKNKPIPKTNRNILIPSTLKLNFDGNIKCSKIFNELKTKMTHDTTAFSISVMLRVFLDLSLTEFIERKKIIFKDHPKFPGLHDKVVMCSDYLRTAKLLTQTQCSSIGAFSKAKLNANGTIQQYVHNQHMIPSRDIVNTEWDNFQPLLEAIWSPKTQR</sequence>
<feature type="compositionally biased region" description="Polar residues" evidence="1">
    <location>
        <begin position="339"/>
        <end position="348"/>
    </location>
</feature>
<feature type="compositionally biased region" description="Acidic residues" evidence="1">
    <location>
        <begin position="304"/>
        <end position="316"/>
    </location>
</feature>
<feature type="compositionally biased region" description="Basic and acidic residues" evidence="1">
    <location>
        <begin position="317"/>
        <end position="337"/>
    </location>
</feature>